<gene>
    <name evidence="1" type="ORF">HG66A1_07350</name>
</gene>
<protein>
    <submittedName>
        <fullName evidence="1">FecR protein</fullName>
    </submittedName>
</protein>
<evidence type="ECO:0000313" key="2">
    <source>
        <dbReference type="Proteomes" id="UP000320421"/>
    </source>
</evidence>
<dbReference type="InterPro" id="IPR012373">
    <property type="entry name" value="Ferrdict_sens_TM"/>
</dbReference>
<dbReference type="PANTHER" id="PTHR30273:SF2">
    <property type="entry name" value="PROTEIN FECR"/>
    <property type="match status" value="1"/>
</dbReference>
<proteinExistence type="predicted"/>
<organism evidence="1 2">
    <name type="scientific">Gimesia chilikensis</name>
    <dbReference type="NCBI Taxonomy" id="2605989"/>
    <lineage>
        <taxon>Bacteria</taxon>
        <taxon>Pseudomonadati</taxon>
        <taxon>Planctomycetota</taxon>
        <taxon>Planctomycetia</taxon>
        <taxon>Planctomycetales</taxon>
        <taxon>Planctomycetaceae</taxon>
        <taxon>Gimesia</taxon>
    </lineage>
</organism>
<keyword evidence="2" id="KW-1185">Reference proteome</keyword>
<dbReference type="PANTHER" id="PTHR30273">
    <property type="entry name" value="PERIPLASMIC SIGNAL SENSOR AND SIGMA FACTOR ACTIVATOR FECR-RELATED"/>
    <property type="match status" value="1"/>
</dbReference>
<dbReference type="EMBL" id="CP036266">
    <property type="protein sequence ID" value="QDT18972.1"/>
    <property type="molecule type" value="Genomic_DNA"/>
</dbReference>
<dbReference type="RefSeq" id="WP_145180884.1">
    <property type="nucleotide sequence ID" value="NZ_CP036266.1"/>
</dbReference>
<dbReference type="GO" id="GO:0016989">
    <property type="term" value="F:sigma factor antagonist activity"/>
    <property type="evidence" value="ECO:0007669"/>
    <property type="project" value="TreeGrafter"/>
</dbReference>
<name>A0A517PHX3_9PLAN</name>
<evidence type="ECO:0000313" key="1">
    <source>
        <dbReference type="EMBL" id="QDT18972.1"/>
    </source>
</evidence>
<dbReference type="Proteomes" id="UP000320421">
    <property type="component" value="Chromosome"/>
</dbReference>
<dbReference type="AlphaFoldDB" id="A0A517PHX3"/>
<sequence length="554" mass="62687">MSIQDLPPEFEPLLNRLLDSPAEEISQSEFDQFQAYLSNNPEAMQYYFDYLDINLGLQSDMQARLEALEQTFKTHHAQQPQAAPQPVVPRRAAFLRYSVVASCSLLLGLLLAWSFAGYFPGNRAPDPQSVKEDRTYLATLTRSTDCVWGSESPPEFSGQRLMSEDLVLERGVAEFRFDTGVRLIIEGPTKINLVTSSRAKLDYGKIVLHGYEPAPEFSLITPLLTLHDIGTEYGAQIHQDGEVDLHVFEGAVRVDPNQKNDQFSESVIIEEGQARHLNDRQIEDIQLEPKLFKREVPGTPENLQAQRQELRAYDSFHPPEILDPEQSSPWQNSGIGWVNPWRTSKAGGRVNQSFSHPRESLARTEVAPSQLGLLELRGGISFFRKLKQPVRLDINAIYYVSFYMQKVKTDQKSQSNQYGNFALFPSGQQEDPPKIRMGMSINDYAILQADLQIIERAPPLQSGETYLFVAKIVASEKALDQVFMRAFAEAETIPDQEPAVWTCVTTPFESSHEFDVARFHVGKNSTYLFDELRIGSTWSSVVDPNLPRLVLEQE</sequence>
<reference evidence="1 2" key="1">
    <citation type="submission" date="2019-02" db="EMBL/GenBank/DDBJ databases">
        <title>Deep-cultivation of Planctomycetes and their phenomic and genomic characterization uncovers novel biology.</title>
        <authorList>
            <person name="Wiegand S."/>
            <person name="Jogler M."/>
            <person name="Boedeker C."/>
            <person name="Pinto D."/>
            <person name="Vollmers J."/>
            <person name="Rivas-Marin E."/>
            <person name="Kohn T."/>
            <person name="Peeters S.H."/>
            <person name="Heuer A."/>
            <person name="Rast P."/>
            <person name="Oberbeckmann S."/>
            <person name="Bunk B."/>
            <person name="Jeske O."/>
            <person name="Meyerdierks A."/>
            <person name="Storesund J.E."/>
            <person name="Kallscheuer N."/>
            <person name="Luecker S."/>
            <person name="Lage O.M."/>
            <person name="Pohl T."/>
            <person name="Merkel B.J."/>
            <person name="Hornburger P."/>
            <person name="Mueller R.-W."/>
            <person name="Bruemmer F."/>
            <person name="Labrenz M."/>
            <person name="Spormann A.M."/>
            <person name="Op den Camp H."/>
            <person name="Overmann J."/>
            <person name="Amann R."/>
            <person name="Jetten M.S.M."/>
            <person name="Mascher T."/>
            <person name="Medema M.H."/>
            <person name="Devos D.P."/>
            <person name="Kaster A.-K."/>
            <person name="Ovreas L."/>
            <person name="Rohde M."/>
            <person name="Galperin M.Y."/>
            <person name="Jogler C."/>
        </authorList>
    </citation>
    <scope>NUCLEOTIDE SEQUENCE [LARGE SCALE GENOMIC DNA]</scope>
    <source>
        <strain evidence="1 2">HG66A1</strain>
    </source>
</reference>
<dbReference type="OrthoDB" id="255678at2"/>
<accession>A0A517PHX3</accession>